<protein>
    <recommendedName>
        <fullName evidence="5">Enoyl-CoA hydratase</fullName>
    </recommendedName>
</protein>
<evidence type="ECO:0000256" key="1">
    <source>
        <dbReference type="ARBA" id="ARBA00005254"/>
    </source>
</evidence>
<dbReference type="PANTHER" id="PTHR11941:SF75">
    <property type="entry name" value="ENOYL-COA HYDRATASE_ISOMERASE FAMILY PROTEIN"/>
    <property type="match status" value="1"/>
</dbReference>
<dbReference type="PROSITE" id="PS00166">
    <property type="entry name" value="ENOYL_COA_HYDRATASE"/>
    <property type="match status" value="1"/>
</dbReference>
<dbReference type="Gene3D" id="3.90.226.10">
    <property type="entry name" value="2-enoyl-CoA Hydratase, Chain A, domain 1"/>
    <property type="match status" value="1"/>
</dbReference>
<keyword evidence="4" id="KW-1185">Reference proteome</keyword>
<dbReference type="InterPro" id="IPR029045">
    <property type="entry name" value="ClpP/crotonase-like_dom_sf"/>
</dbReference>
<dbReference type="OrthoDB" id="412284at2759"/>
<dbReference type="CDD" id="cd06558">
    <property type="entry name" value="crotonase-like"/>
    <property type="match status" value="1"/>
</dbReference>
<dbReference type="SUPFAM" id="SSF52096">
    <property type="entry name" value="ClpP/crotonase"/>
    <property type="match status" value="1"/>
</dbReference>
<organism evidence="3 4">
    <name type="scientific">Stentor coeruleus</name>
    <dbReference type="NCBI Taxonomy" id="5963"/>
    <lineage>
        <taxon>Eukaryota</taxon>
        <taxon>Sar</taxon>
        <taxon>Alveolata</taxon>
        <taxon>Ciliophora</taxon>
        <taxon>Postciliodesmatophora</taxon>
        <taxon>Heterotrichea</taxon>
        <taxon>Heterotrichida</taxon>
        <taxon>Stentoridae</taxon>
        <taxon>Stentor</taxon>
    </lineage>
</organism>
<comment type="similarity">
    <text evidence="1 2">Belongs to the enoyl-CoA hydratase/isomerase family.</text>
</comment>
<proteinExistence type="inferred from homology"/>
<accession>A0A1R2BR47</accession>
<dbReference type="InterPro" id="IPR018376">
    <property type="entry name" value="Enoyl-CoA_hyd/isom_CS"/>
</dbReference>
<dbReference type="AlphaFoldDB" id="A0A1R2BR47"/>
<dbReference type="PANTHER" id="PTHR11941">
    <property type="entry name" value="ENOYL-COA HYDRATASE-RELATED"/>
    <property type="match status" value="1"/>
</dbReference>
<evidence type="ECO:0000313" key="3">
    <source>
        <dbReference type="EMBL" id="OMJ79263.1"/>
    </source>
</evidence>
<comment type="caution">
    <text evidence="3">The sequence shown here is derived from an EMBL/GenBank/DDBJ whole genome shotgun (WGS) entry which is preliminary data.</text>
</comment>
<sequence>MYIPKSFTTDVILEIQCNLDKIEYHQGPTALIFASKTPKIFSAGMDLKFMLKNGVKSGLAIFTELMKLFGRLLKFGVPTVAAINGHVVAGGLMLALACDYRIMSSDIGSAKMTEINLGMTLPRGGNHVLNAKVTPDVQRDFVLRGKVFSPQECLERKVVDYLVPSDKVMDRAIEMAKEVMQFGEKKQVYEMLKISTYFEAVNLGLEAKYSRGDVDALIPKI</sequence>
<gene>
    <name evidence="3" type="ORF">SteCoe_20773</name>
</gene>
<dbReference type="Proteomes" id="UP000187209">
    <property type="component" value="Unassembled WGS sequence"/>
</dbReference>
<evidence type="ECO:0000256" key="2">
    <source>
        <dbReference type="RuleBase" id="RU003707"/>
    </source>
</evidence>
<dbReference type="Pfam" id="PF00378">
    <property type="entry name" value="ECH_1"/>
    <property type="match status" value="1"/>
</dbReference>
<dbReference type="GO" id="GO:0005777">
    <property type="term" value="C:peroxisome"/>
    <property type="evidence" value="ECO:0007669"/>
    <property type="project" value="TreeGrafter"/>
</dbReference>
<dbReference type="EMBL" id="MPUH01000480">
    <property type="protein sequence ID" value="OMJ79263.1"/>
    <property type="molecule type" value="Genomic_DNA"/>
</dbReference>
<name>A0A1R2BR47_9CILI</name>
<dbReference type="InterPro" id="IPR001753">
    <property type="entry name" value="Enoyl-CoA_hydra/iso"/>
</dbReference>
<evidence type="ECO:0000313" key="4">
    <source>
        <dbReference type="Proteomes" id="UP000187209"/>
    </source>
</evidence>
<dbReference type="GO" id="GO:0006635">
    <property type="term" value="P:fatty acid beta-oxidation"/>
    <property type="evidence" value="ECO:0007669"/>
    <property type="project" value="TreeGrafter"/>
</dbReference>
<evidence type="ECO:0008006" key="5">
    <source>
        <dbReference type="Google" id="ProtNLM"/>
    </source>
</evidence>
<reference evidence="3 4" key="1">
    <citation type="submission" date="2016-11" db="EMBL/GenBank/DDBJ databases">
        <title>The macronuclear genome of Stentor coeruleus: a giant cell with tiny introns.</title>
        <authorList>
            <person name="Slabodnick M."/>
            <person name="Ruby J.G."/>
            <person name="Reiff S.B."/>
            <person name="Swart E.C."/>
            <person name="Gosai S."/>
            <person name="Prabakaran S."/>
            <person name="Witkowska E."/>
            <person name="Larue G.E."/>
            <person name="Fisher S."/>
            <person name="Freeman R.M."/>
            <person name="Gunawardena J."/>
            <person name="Chu W."/>
            <person name="Stover N.A."/>
            <person name="Gregory B.D."/>
            <person name="Nowacki M."/>
            <person name="Derisi J."/>
            <person name="Roy S.W."/>
            <person name="Marshall W.F."/>
            <person name="Sood P."/>
        </authorList>
    </citation>
    <scope>NUCLEOTIDE SEQUENCE [LARGE SCALE GENOMIC DNA]</scope>
    <source>
        <strain evidence="3">WM001</strain>
    </source>
</reference>
<dbReference type="GO" id="GO:0004165">
    <property type="term" value="F:delta(3)-delta(2)-enoyl-CoA isomerase activity"/>
    <property type="evidence" value="ECO:0007669"/>
    <property type="project" value="TreeGrafter"/>
</dbReference>